<reference evidence="1" key="1">
    <citation type="journal article" date="2021" name="New Phytol.">
        <title>Evolutionary innovations through gain and loss of genes in the ectomycorrhizal Boletales.</title>
        <authorList>
            <person name="Wu G."/>
            <person name="Miyauchi S."/>
            <person name="Morin E."/>
            <person name="Kuo A."/>
            <person name="Drula E."/>
            <person name="Varga T."/>
            <person name="Kohler A."/>
            <person name="Feng B."/>
            <person name="Cao Y."/>
            <person name="Lipzen A."/>
            <person name="Daum C."/>
            <person name="Hundley H."/>
            <person name="Pangilinan J."/>
            <person name="Johnson J."/>
            <person name="Barry K."/>
            <person name="LaButti K."/>
            <person name="Ng V."/>
            <person name="Ahrendt S."/>
            <person name="Min B."/>
            <person name="Choi I.G."/>
            <person name="Park H."/>
            <person name="Plett J.M."/>
            <person name="Magnuson J."/>
            <person name="Spatafora J.W."/>
            <person name="Nagy L.G."/>
            <person name="Henrissat B."/>
            <person name="Grigoriev I.V."/>
            <person name="Yang Z.L."/>
            <person name="Xu J."/>
            <person name="Martin F.M."/>
        </authorList>
    </citation>
    <scope>NUCLEOTIDE SEQUENCE</scope>
    <source>
        <strain evidence="1">KUC20120723A-06</strain>
    </source>
</reference>
<feature type="non-terminal residue" evidence="1">
    <location>
        <position position="626"/>
    </location>
</feature>
<dbReference type="EMBL" id="MU266661">
    <property type="protein sequence ID" value="KAH7919432.1"/>
    <property type="molecule type" value="Genomic_DNA"/>
</dbReference>
<protein>
    <submittedName>
        <fullName evidence="1">Uncharacterized protein</fullName>
    </submittedName>
</protein>
<keyword evidence="2" id="KW-1185">Reference proteome</keyword>
<evidence type="ECO:0000313" key="1">
    <source>
        <dbReference type="EMBL" id="KAH7919432.1"/>
    </source>
</evidence>
<gene>
    <name evidence="1" type="ORF">BV22DRAFT_1023028</name>
</gene>
<dbReference type="Proteomes" id="UP000790709">
    <property type="component" value="Unassembled WGS sequence"/>
</dbReference>
<accession>A0ACB8B181</accession>
<organism evidence="1 2">
    <name type="scientific">Leucogyrophana mollusca</name>
    <dbReference type="NCBI Taxonomy" id="85980"/>
    <lineage>
        <taxon>Eukaryota</taxon>
        <taxon>Fungi</taxon>
        <taxon>Dikarya</taxon>
        <taxon>Basidiomycota</taxon>
        <taxon>Agaricomycotina</taxon>
        <taxon>Agaricomycetes</taxon>
        <taxon>Agaricomycetidae</taxon>
        <taxon>Boletales</taxon>
        <taxon>Boletales incertae sedis</taxon>
        <taxon>Leucogyrophana</taxon>
    </lineage>
</organism>
<proteinExistence type="predicted"/>
<comment type="caution">
    <text evidence="1">The sequence shown here is derived from an EMBL/GenBank/DDBJ whole genome shotgun (WGS) entry which is preliminary data.</text>
</comment>
<evidence type="ECO:0000313" key="2">
    <source>
        <dbReference type="Proteomes" id="UP000790709"/>
    </source>
</evidence>
<name>A0ACB8B181_9AGAM</name>
<sequence length="626" mass="70545">MQAIDRNIYADEWKADGNEDDVDDLSVYEIASGELKMSILNEWEKMMSTDRQKRLPCSVCGEGCTSENLVKRACCNVPLSLLVNRDLPVGVFPKGYNAEAYEYAIVHPGGLTNTSHAESMMLCRRCEVSLCEHREMPKYALANWLYYGYDCLPTDVRNGFAHSSPFERILIARARASKICFRFTKTASSPGSDESCMGSSGDSSSASRKYSRGNIVVMPQDAANLQTVLPPSRSELLDTVCAVFVGGEVPSRTTIMKLTPILVRKSRVRMLVEFLLKNNSDYKTDSSFIGLSDRNVDALLESESADEGVPACLEIRHLSKSEGIESASTGYTGRDLYEDPFGNSDVVMENVGYTMGEYSAKSYREMKMDALSHCLRGRPFVQSRAGSRPIPDFENPKLLTWLFPHLDPWGIGAFYHPARSKHLSMREQLCHLVRMYDSPFARDVDFAFVFYNILQKRSVVHDVHFKVPQRRYDDIVGGLLRVDIDVLHNLQRRMRDDAGYAPCDDEERRIWKVLSQVTMVGRGIPGTTAYKLSLRNEIRGLILHKGTPTLFLTVSPSDVHHPLMRLIGGQDVVLEDMMQGEDLDDWSRRVFAARNPAASAIFFHTIITAFIRVILRFKRGDRGLFG</sequence>